<proteinExistence type="inferred from homology"/>
<keyword evidence="5 7" id="KW-0573">Peptidoglycan synthesis</keyword>
<feature type="domain" description="L,D-TPase catalytic" evidence="8">
    <location>
        <begin position="41"/>
        <end position="174"/>
    </location>
</feature>
<organism evidence="9 10">
    <name type="scientific">Ruegeria haliotis</name>
    <dbReference type="NCBI Taxonomy" id="2747601"/>
    <lineage>
        <taxon>Bacteria</taxon>
        <taxon>Pseudomonadati</taxon>
        <taxon>Pseudomonadota</taxon>
        <taxon>Alphaproteobacteria</taxon>
        <taxon>Rhodobacterales</taxon>
        <taxon>Roseobacteraceae</taxon>
        <taxon>Ruegeria</taxon>
    </lineage>
</organism>
<evidence type="ECO:0000313" key="9">
    <source>
        <dbReference type="EMBL" id="NVO57493.1"/>
    </source>
</evidence>
<name>A0ABX2PTJ9_9RHOB</name>
<feature type="active site" description="Nucleophile" evidence="7">
    <location>
        <position position="150"/>
    </location>
</feature>
<dbReference type="Proteomes" id="UP000630805">
    <property type="component" value="Unassembled WGS sequence"/>
</dbReference>
<evidence type="ECO:0000259" key="8">
    <source>
        <dbReference type="PROSITE" id="PS52029"/>
    </source>
</evidence>
<evidence type="ECO:0000256" key="3">
    <source>
        <dbReference type="ARBA" id="ARBA00022679"/>
    </source>
</evidence>
<keyword evidence="3" id="KW-0808">Transferase</keyword>
<comment type="similarity">
    <text evidence="2">Belongs to the YkuD family.</text>
</comment>
<dbReference type="Gene3D" id="2.40.440.10">
    <property type="entry name" value="L,D-transpeptidase catalytic domain-like"/>
    <property type="match status" value="1"/>
</dbReference>
<keyword evidence="4 7" id="KW-0133">Cell shape</keyword>
<dbReference type="SUPFAM" id="SSF141523">
    <property type="entry name" value="L,D-transpeptidase catalytic domain-like"/>
    <property type="match status" value="1"/>
</dbReference>
<keyword evidence="6 7" id="KW-0961">Cell wall biogenesis/degradation</keyword>
<evidence type="ECO:0000313" key="10">
    <source>
        <dbReference type="Proteomes" id="UP000630805"/>
    </source>
</evidence>
<evidence type="ECO:0000256" key="1">
    <source>
        <dbReference type="ARBA" id="ARBA00004752"/>
    </source>
</evidence>
<dbReference type="PANTHER" id="PTHR36699:SF1">
    <property type="entry name" value="L,D-TRANSPEPTIDASE YAFK-RELATED"/>
    <property type="match status" value="1"/>
</dbReference>
<dbReference type="RefSeq" id="WP_176866562.1">
    <property type="nucleotide sequence ID" value="NZ_JABXWT010000012.1"/>
</dbReference>
<dbReference type="Pfam" id="PF03734">
    <property type="entry name" value="YkuD"/>
    <property type="match status" value="1"/>
</dbReference>
<gene>
    <name evidence="9" type="ORF">HW561_16980</name>
</gene>
<keyword evidence="10" id="KW-1185">Reference proteome</keyword>
<protein>
    <submittedName>
        <fullName evidence="9">L,D-transpeptidase family protein</fullName>
    </submittedName>
</protein>
<comment type="pathway">
    <text evidence="1 7">Cell wall biogenesis; peptidoglycan biosynthesis.</text>
</comment>
<evidence type="ECO:0000256" key="4">
    <source>
        <dbReference type="ARBA" id="ARBA00022960"/>
    </source>
</evidence>
<evidence type="ECO:0000256" key="6">
    <source>
        <dbReference type="ARBA" id="ARBA00023316"/>
    </source>
</evidence>
<dbReference type="EMBL" id="JABXWT010000012">
    <property type="protein sequence ID" value="NVO57493.1"/>
    <property type="molecule type" value="Genomic_DNA"/>
</dbReference>
<dbReference type="InterPro" id="IPR005490">
    <property type="entry name" value="LD_TPept_cat_dom"/>
</dbReference>
<dbReference type="InterPro" id="IPR038063">
    <property type="entry name" value="Transpep_catalytic_dom"/>
</dbReference>
<accession>A0ABX2PTJ9</accession>
<comment type="caution">
    <text evidence="9">The sequence shown here is derived from an EMBL/GenBank/DDBJ whole genome shotgun (WGS) entry which is preliminary data.</text>
</comment>
<dbReference type="PANTHER" id="PTHR36699">
    <property type="entry name" value="LD-TRANSPEPTIDASE"/>
    <property type="match status" value="1"/>
</dbReference>
<feature type="active site" description="Proton donor/acceptor" evidence="7">
    <location>
        <position position="131"/>
    </location>
</feature>
<evidence type="ECO:0000256" key="7">
    <source>
        <dbReference type="PROSITE-ProRule" id="PRU01373"/>
    </source>
</evidence>
<dbReference type="CDD" id="cd16913">
    <property type="entry name" value="YkuD_like"/>
    <property type="match status" value="1"/>
</dbReference>
<reference evidence="9 10" key="1">
    <citation type="submission" date="2020-06" db="EMBL/GenBank/DDBJ databases">
        <authorList>
            <person name="Cao W.R."/>
        </authorList>
    </citation>
    <scope>NUCLEOTIDE SEQUENCE [LARGE SCALE GENOMIC DNA]</scope>
    <source>
        <strain evidence="9 10">B1Z28</strain>
    </source>
</reference>
<evidence type="ECO:0000256" key="2">
    <source>
        <dbReference type="ARBA" id="ARBA00005992"/>
    </source>
</evidence>
<sequence>MRWLGLTFLVLLVIGAGWFGWHRFGPRPVAPLMAPEATRIDHILIEKSDRRLTATLDGAVVMQADIALGFAPDGDKQLEGDGKTPVGTFKIDRRNPQSAYHLSLGIDYPQPKDIARAQQQGVDPGGDIFIHGQPNGIVGLTLPGDWTAGCIALSNTEMAQLWSLTSNGTTVEIRP</sequence>
<evidence type="ECO:0000256" key="5">
    <source>
        <dbReference type="ARBA" id="ARBA00022984"/>
    </source>
</evidence>
<dbReference type="PROSITE" id="PS52029">
    <property type="entry name" value="LD_TPASE"/>
    <property type="match status" value="1"/>
</dbReference>